<dbReference type="RefSeq" id="WP_244721431.1">
    <property type="nucleotide sequence ID" value="NZ_CP095049.1"/>
</dbReference>
<proteinExistence type="predicted"/>
<gene>
    <name evidence="1" type="ORF">MUN80_06835</name>
</gene>
<reference evidence="1 2" key="1">
    <citation type="submission" date="2022-04" db="EMBL/GenBank/DDBJ databases">
        <title>Hymenobacter sp. isolated from the air.</title>
        <authorList>
            <person name="Won M."/>
            <person name="Lee C.-M."/>
            <person name="Woen H.-Y."/>
            <person name="Kwon S.-W."/>
        </authorList>
    </citation>
    <scope>NUCLEOTIDE SEQUENCE [LARGE SCALE GENOMIC DNA]</scope>
    <source>
        <strain evidence="2">5116 S-27</strain>
    </source>
</reference>
<dbReference type="Proteomes" id="UP000831785">
    <property type="component" value="Chromosome"/>
</dbReference>
<accession>A0ABY4FCT4</accession>
<protein>
    <submittedName>
        <fullName evidence="1">T9SS type A sorting domain-containing protein</fullName>
    </submittedName>
</protein>
<dbReference type="PANTHER" id="PTHR31778">
    <property type="entry name" value="BUD SITE SELECTION PROTEIN RAX2"/>
    <property type="match status" value="1"/>
</dbReference>
<sequence>MIHFPLSAVRTAQAGRLGGGFFFALLFLLLLLPWAARAQAPAGGTTPSVSTILNPDGTLRPGEAGSFSATGYRMLLDPASGEPSFRPTGAGDENWQDGFGRNGVNGFIFAVARAGNGDLYVGGSFQGVGTVPAFNIAKWNGTSWSALGNGTAPVTLSNNGIRGQIFALAVLGNDLYVGGQFGTAHNASDVVYTGCIAKWDGTAWSAVGNGTSPATESNSGVSGRVHALAVLGNVLYVGGQFGTARSTTGEVLVNNVAKWNGTAWSGLGNGTAPVTSVNNGVFGSIYALAVLGNDLYVGGEFDSAHNASGAVYTRNIAKWDGTAWSGLGNGLAPATSTNNGLDNSVRALAVLGTDLYAGGGFTAAPNGNSPLLVNRVAKWDGTAWSGLGNGLAPATSTNNGLNNSVRALAVLGSDLYVGGGFTAAQNGSSIVPVNQVAKWNGTVWNGLGNGTAPPTSTTNGLDYTVNALAVIGTDLYVGGGFSAAYTSSSPVAASAIAKWNGTTWSALHTGQNGVNAAVDAVVRTSNGAFYVAGDFTSVGAMHANRIAKWDGTAWSALGNGMAPPTSTNNGVNFTVYALAIRGNDLYIGGRFTGAYSASGLLAAIYVAKWDGTSWSALGNGSAPATSTNNGVHGEVRALAVMGPDLYVGGEFTSAINGSSPVLVNRVAKWDGTVWSGLGNGTAPATATNNGLNNNALAFAVLGSDLYVGGFFTSARNGSSAVAANNVVRWNGTAWSALGNGSAPATSTNNGVDNVVLALAVMGPDLYVGGSFTAARSNSSTVLTNSIAKWDGTSWSALGNGSAPATSTNNGVNGEFREVHSLAVLDNDLYVGGRFKDVYNGSSPVLVNNIAKWNGTTWSPLGTGLGTVVSGLAVTSSRVVAGGAFSTVGDGTKVIARFGVYNIPAVLSAREGSTKLPVLHLYPNPTRSTATLRGVKPGAAVEVLDALGRVVLVVKADTTGTAQLVLPAGQSSGLYIIRSGTQIGRLVRE</sequence>
<organism evidence="1 2">
    <name type="scientific">Hymenobacter cellulosivorans</name>
    <dbReference type="NCBI Taxonomy" id="2932249"/>
    <lineage>
        <taxon>Bacteria</taxon>
        <taxon>Pseudomonadati</taxon>
        <taxon>Bacteroidota</taxon>
        <taxon>Cytophagia</taxon>
        <taxon>Cytophagales</taxon>
        <taxon>Hymenobacteraceae</taxon>
        <taxon>Hymenobacter</taxon>
    </lineage>
</organism>
<dbReference type="InterPro" id="IPR026444">
    <property type="entry name" value="Secre_tail"/>
</dbReference>
<name>A0ABY4FCT4_9BACT</name>
<evidence type="ECO:0000313" key="2">
    <source>
        <dbReference type="Proteomes" id="UP000831785"/>
    </source>
</evidence>
<dbReference type="EMBL" id="CP095049">
    <property type="protein sequence ID" value="UOQ54471.1"/>
    <property type="molecule type" value="Genomic_DNA"/>
</dbReference>
<dbReference type="PANTHER" id="PTHR31778:SF2">
    <property type="entry name" value="BUD SITE SELECTION PROTEIN RAX2"/>
    <property type="match status" value="1"/>
</dbReference>
<keyword evidence="2" id="KW-1185">Reference proteome</keyword>
<evidence type="ECO:0000313" key="1">
    <source>
        <dbReference type="EMBL" id="UOQ54471.1"/>
    </source>
</evidence>
<dbReference type="NCBIfam" id="TIGR04183">
    <property type="entry name" value="Por_Secre_tail"/>
    <property type="match status" value="1"/>
</dbReference>